<reference evidence="1 2" key="1">
    <citation type="submission" date="2020-03" db="EMBL/GenBank/DDBJ databases">
        <title>Complete genome sequence of Monaibacterium sp. ALG8 with diverse plasmids.</title>
        <authorList>
            <person name="Sun C."/>
        </authorList>
    </citation>
    <scope>NUCLEOTIDE SEQUENCE [LARGE SCALE GENOMIC DNA]</scope>
    <source>
        <strain evidence="1 2">ALG8</strain>
    </source>
</reference>
<dbReference type="AlphaFoldDB" id="A0A6G7VHT9"/>
<dbReference type="KEGG" id="mon:G8E03_02105"/>
<dbReference type="PANTHER" id="PTHR30469">
    <property type="entry name" value="MULTIDRUG RESISTANCE PROTEIN MDTA"/>
    <property type="match status" value="1"/>
</dbReference>
<gene>
    <name evidence="1" type="ORF">G8E03_02105</name>
</gene>
<protein>
    <submittedName>
        <fullName evidence="1">HlyD family efflux transporter periplasmic adaptor subunit</fullName>
    </submittedName>
</protein>
<dbReference type="RefSeq" id="WP_166188129.1">
    <property type="nucleotide sequence ID" value="NZ_CP049811.1"/>
</dbReference>
<dbReference type="Gene3D" id="2.40.50.100">
    <property type="match status" value="1"/>
</dbReference>
<dbReference type="Gene3D" id="1.10.287.470">
    <property type="entry name" value="Helix hairpin bin"/>
    <property type="match status" value="1"/>
</dbReference>
<organism evidence="1 2">
    <name type="scientific">Pontivivens nitratireducens</name>
    <dbReference type="NCBI Taxonomy" id="2758038"/>
    <lineage>
        <taxon>Bacteria</taxon>
        <taxon>Pseudomonadati</taxon>
        <taxon>Pseudomonadota</taxon>
        <taxon>Alphaproteobacteria</taxon>
        <taxon>Rhodobacterales</taxon>
        <taxon>Paracoccaceae</taxon>
        <taxon>Pontivivens</taxon>
    </lineage>
</organism>
<name>A0A6G7VHT9_9RHOB</name>
<sequence>MRFVLRSLVALMLLCLTLGLVGIGIVQIVQSRSADEAGGRPRGASGRERTFAVSLEQITRQTAHPVISSYGEVEGARVLELRAATGGVLTDLAADFRNGASVAQGDLLFEIDPADATAARNRAAAAVQEASAALSQAIAARELADDELAAAVSQRTLRAAALERQRGLEQRGVGTSITTETAELALSQAEQTVLTRRQAMLSQDAAIDRAEIELTRARIDLEEAERTLADTRYLAPFDGLLTNVTAVPGRRVSQNEQLAVLIDPTVLEVAFQVTTAQFARLLDAEGALTQAAVTVSLDLDGVPFAVPGRIVRSGAEVAAGQTGRQLYAALDLEGGAVLRPGDFVAIAISEPALTDVSTVPAAALTSTNELLIAGPDDRLQAFAVEVLRRQGDEVIIADAPVGARYVVEVRPQLGPGVAITPIVSQVEEEQSAVELPRTISLDPERRARLRAFVEGNTAMPADVRARTLSALEAEEVPRATVERLEQRMGG</sequence>
<dbReference type="PANTHER" id="PTHR30469:SF15">
    <property type="entry name" value="HLYD FAMILY OF SECRETION PROTEINS"/>
    <property type="match status" value="1"/>
</dbReference>
<dbReference type="Gene3D" id="2.40.30.170">
    <property type="match status" value="1"/>
</dbReference>
<dbReference type="GO" id="GO:0015562">
    <property type="term" value="F:efflux transmembrane transporter activity"/>
    <property type="evidence" value="ECO:0007669"/>
    <property type="project" value="TreeGrafter"/>
</dbReference>
<dbReference type="EMBL" id="CP049811">
    <property type="protein sequence ID" value="QIK39663.1"/>
    <property type="molecule type" value="Genomic_DNA"/>
</dbReference>
<dbReference type="SUPFAM" id="SSF111369">
    <property type="entry name" value="HlyD-like secretion proteins"/>
    <property type="match status" value="2"/>
</dbReference>
<accession>A0A6G7VHT9</accession>
<dbReference type="GO" id="GO:1990281">
    <property type="term" value="C:efflux pump complex"/>
    <property type="evidence" value="ECO:0007669"/>
    <property type="project" value="TreeGrafter"/>
</dbReference>
<proteinExistence type="predicted"/>
<evidence type="ECO:0000313" key="2">
    <source>
        <dbReference type="Proteomes" id="UP000500791"/>
    </source>
</evidence>
<keyword evidence="2" id="KW-1185">Reference proteome</keyword>
<evidence type="ECO:0000313" key="1">
    <source>
        <dbReference type="EMBL" id="QIK39663.1"/>
    </source>
</evidence>
<dbReference type="Proteomes" id="UP000500791">
    <property type="component" value="Chromosome"/>
</dbReference>